<sequence>MKATRFEQLGIRRLSSDGSRRRRQHGKRGQRDGVLVVMGRRRQEPPKFSQLLITGYATVKYPVA</sequence>
<evidence type="ECO:0000256" key="1">
    <source>
        <dbReference type="SAM" id="MobiDB-lite"/>
    </source>
</evidence>
<dbReference type="Proteomes" id="UP000434957">
    <property type="component" value="Unassembled WGS sequence"/>
</dbReference>
<evidence type="ECO:0000313" key="3">
    <source>
        <dbReference type="Proteomes" id="UP000434957"/>
    </source>
</evidence>
<organism evidence="2 3">
    <name type="scientific">Phytophthora rubi</name>
    <dbReference type="NCBI Taxonomy" id="129364"/>
    <lineage>
        <taxon>Eukaryota</taxon>
        <taxon>Sar</taxon>
        <taxon>Stramenopiles</taxon>
        <taxon>Oomycota</taxon>
        <taxon>Peronosporomycetes</taxon>
        <taxon>Peronosporales</taxon>
        <taxon>Peronosporaceae</taxon>
        <taxon>Phytophthora</taxon>
    </lineage>
</organism>
<name>A0A6A4B1A4_9STRA</name>
<reference evidence="2 3" key="1">
    <citation type="submission" date="2018-08" db="EMBL/GenBank/DDBJ databases">
        <title>Genomic investigation of the strawberry pathogen Phytophthora fragariae indicates pathogenicity is determined by transcriptional variation in three key races.</title>
        <authorList>
            <person name="Adams T.M."/>
            <person name="Armitage A.D."/>
            <person name="Sobczyk M.K."/>
            <person name="Bates H.J."/>
            <person name="Dunwell J.M."/>
            <person name="Nellist C.F."/>
            <person name="Harrison R.J."/>
        </authorList>
    </citation>
    <scope>NUCLEOTIDE SEQUENCE [LARGE SCALE GENOMIC DNA]</scope>
    <source>
        <strain evidence="2 3">SCRP333</strain>
    </source>
</reference>
<protein>
    <submittedName>
        <fullName evidence="2">Uncharacterized protein</fullName>
    </submittedName>
</protein>
<dbReference type="AlphaFoldDB" id="A0A6A4B1A4"/>
<evidence type="ECO:0000313" key="2">
    <source>
        <dbReference type="EMBL" id="KAE9265269.1"/>
    </source>
</evidence>
<gene>
    <name evidence="2" type="ORF">PR003_g32511</name>
</gene>
<proteinExistence type="predicted"/>
<keyword evidence="3" id="KW-1185">Reference proteome</keyword>
<comment type="caution">
    <text evidence="2">The sequence shown here is derived from an EMBL/GenBank/DDBJ whole genome shotgun (WGS) entry which is preliminary data.</text>
</comment>
<feature type="region of interest" description="Disordered" evidence="1">
    <location>
        <begin position="1"/>
        <end position="32"/>
    </location>
</feature>
<accession>A0A6A4B1A4</accession>
<dbReference type="EMBL" id="QXFT01007961">
    <property type="protein sequence ID" value="KAE9265269.1"/>
    <property type="molecule type" value="Genomic_DNA"/>
</dbReference>